<evidence type="ECO:0000313" key="2">
    <source>
        <dbReference type="Proteomes" id="UP001153331"/>
    </source>
</evidence>
<dbReference type="EMBL" id="JAPHNI010000911">
    <property type="protein sequence ID" value="KAJ8107520.1"/>
    <property type="molecule type" value="Genomic_DNA"/>
</dbReference>
<reference evidence="1" key="1">
    <citation type="submission" date="2022-11" db="EMBL/GenBank/DDBJ databases">
        <title>Genome Sequence of Boeremia exigua.</title>
        <authorList>
            <person name="Buettner E."/>
        </authorList>
    </citation>
    <scope>NUCLEOTIDE SEQUENCE</scope>
    <source>
        <strain evidence="1">CU02</strain>
    </source>
</reference>
<sequence>MALKDKRQRGREPAPQQSPAGYRCSGMRMPAEPHDISCMIALSMPRDGEGLGYHVKRSKVVFICASSGPGVRQISREPGSWISPLRDGSHDLHATATAQPSNHKHRWRIEKLRVAPGWLTAGLPRFCMRGSHWPDAPTAPMLRTDALAPRLSNIILGRSRLTAAATSKKRGALGLAE</sequence>
<dbReference type="Proteomes" id="UP001153331">
    <property type="component" value="Unassembled WGS sequence"/>
</dbReference>
<name>A0ACC2HXD1_9PLEO</name>
<keyword evidence="2" id="KW-1185">Reference proteome</keyword>
<accession>A0ACC2HXD1</accession>
<proteinExistence type="predicted"/>
<evidence type="ECO:0000313" key="1">
    <source>
        <dbReference type="EMBL" id="KAJ8107520.1"/>
    </source>
</evidence>
<gene>
    <name evidence="1" type="ORF">OPT61_g8807</name>
</gene>
<organism evidence="1 2">
    <name type="scientific">Boeremia exigua</name>
    <dbReference type="NCBI Taxonomy" id="749465"/>
    <lineage>
        <taxon>Eukaryota</taxon>
        <taxon>Fungi</taxon>
        <taxon>Dikarya</taxon>
        <taxon>Ascomycota</taxon>
        <taxon>Pezizomycotina</taxon>
        <taxon>Dothideomycetes</taxon>
        <taxon>Pleosporomycetidae</taxon>
        <taxon>Pleosporales</taxon>
        <taxon>Pleosporineae</taxon>
        <taxon>Didymellaceae</taxon>
        <taxon>Boeremia</taxon>
    </lineage>
</organism>
<protein>
    <submittedName>
        <fullName evidence="1">Uncharacterized protein</fullName>
    </submittedName>
</protein>
<comment type="caution">
    <text evidence="1">The sequence shown here is derived from an EMBL/GenBank/DDBJ whole genome shotgun (WGS) entry which is preliminary data.</text>
</comment>